<feature type="compositionally biased region" description="Low complexity" evidence="1">
    <location>
        <begin position="794"/>
        <end position="819"/>
    </location>
</feature>
<feature type="region of interest" description="Disordered" evidence="1">
    <location>
        <begin position="593"/>
        <end position="998"/>
    </location>
</feature>
<dbReference type="GO" id="GO:0065002">
    <property type="term" value="P:intracellular protein transmembrane transport"/>
    <property type="evidence" value="ECO:0007669"/>
    <property type="project" value="TreeGrafter"/>
</dbReference>
<dbReference type="InterPro" id="IPR038983">
    <property type="entry name" value="C2CD5"/>
</dbReference>
<feature type="compositionally biased region" description="Polar residues" evidence="1">
    <location>
        <begin position="833"/>
        <end position="849"/>
    </location>
</feature>
<dbReference type="EMBL" id="GGYP01002351">
    <property type="protein sequence ID" value="MDE47122.1"/>
    <property type="molecule type" value="Transcribed_RNA"/>
</dbReference>
<dbReference type="InterPro" id="IPR037785">
    <property type="entry name" value="C2_C2CD5"/>
</dbReference>
<name>A0A6G1SAZ7_9ACAR</name>
<dbReference type="GO" id="GO:0031340">
    <property type="term" value="P:positive regulation of vesicle fusion"/>
    <property type="evidence" value="ECO:0007669"/>
    <property type="project" value="TreeGrafter"/>
</dbReference>
<proteinExistence type="predicted"/>
<dbReference type="CDD" id="cd08688">
    <property type="entry name" value="C2_KIAA0528-like"/>
    <property type="match status" value="1"/>
</dbReference>
<dbReference type="SMART" id="SM00239">
    <property type="entry name" value="C2"/>
    <property type="match status" value="1"/>
</dbReference>
<feature type="compositionally biased region" description="Low complexity" evidence="1">
    <location>
        <begin position="593"/>
        <end position="612"/>
    </location>
</feature>
<dbReference type="InterPro" id="IPR000008">
    <property type="entry name" value="C2_dom"/>
</dbReference>
<feature type="compositionally biased region" description="Basic and acidic residues" evidence="1">
    <location>
        <begin position="878"/>
        <end position="887"/>
    </location>
</feature>
<feature type="compositionally biased region" description="Polar residues" evidence="1">
    <location>
        <begin position="613"/>
        <end position="622"/>
    </location>
</feature>
<feature type="compositionally biased region" description="Low complexity" evidence="1">
    <location>
        <begin position="2145"/>
        <end position="2167"/>
    </location>
</feature>
<feature type="compositionally biased region" description="Low complexity" evidence="1">
    <location>
        <begin position="2270"/>
        <end position="2291"/>
    </location>
</feature>
<dbReference type="Pfam" id="PF23028">
    <property type="entry name" value="YbjQ_3"/>
    <property type="match status" value="1"/>
</dbReference>
<dbReference type="GO" id="GO:0005544">
    <property type="term" value="F:calcium-dependent phospholipid binding"/>
    <property type="evidence" value="ECO:0007669"/>
    <property type="project" value="InterPro"/>
</dbReference>
<gene>
    <name evidence="3" type="ORF">g.15550</name>
</gene>
<feature type="compositionally biased region" description="Low complexity" evidence="1">
    <location>
        <begin position="863"/>
        <end position="877"/>
    </location>
</feature>
<dbReference type="GO" id="GO:0090314">
    <property type="term" value="P:positive regulation of protein targeting to membrane"/>
    <property type="evidence" value="ECO:0007669"/>
    <property type="project" value="TreeGrafter"/>
</dbReference>
<dbReference type="Pfam" id="PF23128">
    <property type="entry name" value="YbjQ_4"/>
    <property type="match status" value="1"/>
</dbReference>
<dbReference type="GO" id="GO:0010828">
    <property type="term" value="P:positive regulation of D-glucose transmembrane transport"/>
    <property type="evidence" value="ECO:0007669"/>
    <property type="project" value="TreeGrafter"/>
</dbReference>
<dbReference type="PANTHER" id="PTHR37412:SF2">
    <property type="entry name" value="C2 DOMAIN-CONTAINING PROTEIN 5"/>
    <property type="match status" value="1"/>
</dbReference>
<dbReference type="PANTHER" id="PTHR37412">
    <property type="entry name" value="C2 DOMAIN-CONTAINING PROTEIN 5"/>
    <property type="match status" value="1"/>
</dbReference>
<feature type="compositionally biased region" description="Polar residues" evidence="1">
    <location>
        <begin position="1269"/>
        <end position="1279"/>
    </location>
</feature>
<organism evidence="3">
    <name type="scientific">Aceria tosichella</name>
    <name type="common">wheat curl mite</name>
    <dbReference type="NCBI Taxonomy" id="561515"/>
    <lineage>
        <taxon>Eukaryota</taxon>
        <taxon>Metazoa</taxon>
        <taxon>Ecdysozoa</taxon>
        <taxon>Arthropoda</taxon>
        <taxon>Chelicerata</taxon>
        <taxon>Arachnida</taxon>
        <taxon>Acari</taxon>
        <taxon>Acariformes</taxon>
        <taxon>Trombidiformes</taxon>
        <taxon>Prostigmata</taxon>
        <taxon>Eupodina</taxon>
        <taxon>Eriophyoidea</taxon>
        <taxon>Eriophyidae</taxon>
        <taxon>Eriophyinae</taxon>
        <taxon>Aceriini</taxon>
        <taxon>Aceria</taxon>
    </lineage>
</organism>
<dbReference type="InterPro" id="IPR035892">
    <property type="entry name" value="C2_domain_sf"/>
</dbReference>
<dbReference type="GO" id="GO:0005886">
    <property type="term" value="C:plasma membrane"/>
    <property type="evidence" value="ECO:0007669"/>
    <property type="project" value="TreeGrafter"/>
</dbReference>
<feature type="compositionally biased region" description="Low complexity" evidence="1">
    <location>
        <begin position="1636"/>
        <end position="1645"/>
    </location>
</feature>
<feature type="region of interest" description="Disordered" evidence="1">
    <location>
        <begin position="1786"/>
        <end position="1983"/>
    </location>
</feature>
<feature type="region of interest" description="Disordered" evidence="1">
    <location>
        <begin position="1164"/>
        <end position="1206"/>
    </location>
</feature>
<accession>A0A6G1SAZ7</accession>
<dbReference type="Pfam" id="PF23025">
    <property type="entry name" value="YbjQ_2"/>
    <property type="match status" value="3"/>
</dbReference>
<feature type="compositionally biased region" description="Low complexity" evidence="1">
    <location>
        <begin position="1903"/>
        <end position="1942"/>
    </location>
</feature>
<feature type="domain" description="C2" evidence="2">
    <location>
        <begin position="1"/>
        <end position="108"/>
    </location>
</feature>
<sequence length="2417" mass="255509">MPAKVKVRILAGRNLPVMDKSSDASDAFVEVKLGNTTYKTEVYRRSLNPFWNSEWFRFEVSDQELQDEPLQIRIMDYDTYSANDAIGKVYINLNPLLLNPCRSMSGWLPIYDTLHGIRGEINCMVKVNLFSDNNRFRHSSCGVRFFFSDIPNGYKCDAILGFVDELLVNDDPEYQWIDKIRTPRASNEARQTLFTKLSGEVQRKLGLKAEIFGGNAVIGYQQSFDLEGGSGIVGRGIGTAVVLSKIGHEHANNHGRQHQSYHTTSSNHHHHQLGPSSLNPNLFHMNNSNYYNSQHLHQHPQQLLHHHHHLNSPYHIHPTAIHHSMADRSGGSSSMHQYYKSTPGGGGSVGYPYLGERHLVHSVSADFFYEVPTSRNIAMKKELSEAASVAKLCAATQEQLSDTSDLETFVTLRSDDDGDDETDVDELDLAIDDLERANQPLGHRATMGGSSGARAAAGSYYRKRGARQQLTKSLSLMNARELMGRSPMLVLSSSSSASGTAATASRCSSSRGRANIAGYLRRHTQDIEQKLVELTKPVSVTSIKSKQSAVKLIKLLSNRTKSQQNQQNGGSTKTATTLAATTTITIDDTSAVAATTTTSSKTSRQAKTASATITSPSKGNNLASSKRRSTNSSSSQSQSTESNAPSSPAPSPTSAVTGSTGSGNDSQSLVSAGAAGTGTSSGKRRRERSGPSATVASSDDALSIIEEKHDDDDADADNGGKTQGDADEDDDDDDEHEDADGCGADDRIVHDDDETSRSRLLSGGSATSGRSGRHSRRITRGKEIDLSGELDEPSSASESHGVASSGGSRRVKGVSVSSGVDEDESSETAASSRVSGTVETTNQTSPNMENSDKLPQAGEDDSLALSTSSPSSSVLTDETIRAAKDEPSSSLRSSTLTVTAASMSSSRQQQQPKRTQKAATFDETDLASPSGAGTAEFALDVPSPAGSGQPLNRSESARHHTSKQRSTLANSIHHQAGNTCGTPEPGAGSHRHKTAGAQFVSSSAQQQKARISGNHHANFAQSVGVIKAQQHLLQNMIRHQNENLVWSSMNKARGALVYPGRIHQSEYPFVTLKRFPDGLIQCTGGVVSVHSVKLLDHIINDEESETRDNWWTEIRKEIRSHAKSLNCNTILGYTETSRVLGDVCILSARGTAAILKPLEFQQQTNPTHWNPSIGGGGPHRERTLSSSNKVRRMSTSPPPPPQLIASHASMPPIVVAGAAGAAATASSSSAGAANANASANATTPQTVSPDLSGHPNTGSSLAREEVVTPTATGLESSASEKFRRHSVSLDGGAGPQSQQSAALIDCSFAHSPLRCVESIESLSNCAICCSNKVPDVLLLTIEPPKSLNIVSTCSLVQARVCRAKRDSHGEASAKEIGDALPFLEYELHRQLFSKLKFKGMNCLFNLEIDISVGENFLTGLATGTGCFVLGLPTPQAPKISAGKGIKAAKLNEIQRLIALSATKNRDLLGLEQITRQLDEYHRQIGLFDLSPSPSSRLTVGGSGGSGRPAAAAVASVPGVRDAPSAGALGSSAAELVVVGGPTDQDSIQHPESMSASPSGGAIGINSITKTGGIMQPQLSQGTTTSTTSQTLSSQLQQQQHKPHKHHHHHHGHHHHHHHHRKSPRLGSHAHRHHHQQQNQAHGLQQDLDGRPTENLVNMMDDDNNIILEVDDNEDADIIALLIDSDIPSGYMICNSEIVPTIDQGSINSINMFTQVMRVKLNGIDQFAQQFDFILQTLYVKLRRSLPCCLTNLNFVVDLPESYIVQITVTGCLLGLNLNYPGASGSVSGGGVVSKQPDDSNSSGGLQQQQQQEQALDRAASGAGLPVTTSDTGALSQGQSSTKKKQSKPKKGTSSKLTTTKASSTSMSPTSTTSATNSSCVSTASGSSVSSTHKANKENKRRASNTSTGSSSSSGKAKSSSSSSTSSSSSSSSTSSSSSLSTNESAADNLFDTKKQSPGKAAAAAVPASATLENVKKSSLRSSSRTNLAALISAGKSTLSGERRSKSKVEIELVDRGMELDGVTPSTRATQEAIKHEIQSNRLGSGESKPASSVAKAAARKLRPVFKKQQTYPGATSPAISGQDNILASQHQAVHLGGEFVGGGGGAGGDTQQHQPAGSSGGGASSNARKQAAVLLNKVKQPFKDLGSSFNSSLPLGSGSPASQQQQQHIGPMEPNGTNSGGTSGASSAAITPTNHHQAARPGKSRGLSGPAAANSQEVTAPQTRLQASNGPPGAASSRLGPQNHLHSGPTSCNPTHNSQHTDQQDQNSKTTTTTRRSSFASSPPTTTGAAANQSMTAGGGAGGALESRCFSSSSLNSSIDITSLSYIPGARDYQYLGNLSFSFVRETNSVRENGGLNGFIHCFLMEVYAIVRAHVSALGGNAFLSFRLQQSCIFYHSNKNQAQCLISVAGDAVQVTL</sequence>
<dbReference type="InterPro" id="IPR056430">
    <property type="entry name" value="C2CD5_YbjQ-like_dom"/>
</dbReference>
<feature type="region of interest" description="Disordered" evidence="1">
    <location>
        <begin position="1236"/>
        <end position="1294"/>
    </location>
</feature>
<dbReference type="GO" id="GO:0005509">
    <property type="term" value="F:calcium ion binding"/>
    <property type="evidence" value="ECO:0007669"/>
    <property type="project" value="TreeGrafter"/>
</dbReference>
<feature type="compositionally biased region" description="Low complexity" evidence="1">
    <location>
        <begin position="630"/>
        <end position="663"/>
    </location>
</feature>
<reference evidence="3" key="1">
    <citation type="submission" date="2018-10" db="EMBL/GenBank/DDBJ databases">
        <title>Transcriptome assembly of Aceria tosichella (Wheat curl mite) Type 2.</title>
        <authorList>
            <person name="Scully E.D."/>
            <person name="Geib S.M."/>
            <person name="Palmer N.A."/>
            <person name="Gupta A.K."/>
            <person name="Sarath G."/>
            <person name="Tatineni S."/>
        </authorList>
    </citation>
    <scope>NUCLEOTIDE SEQUENCE</scope>
    <source>
        <strain evidence="3">LincolnNE</strain>
    </source>
</reference>
<feature type="region of interest" description="Disordered" evidence="1">
    <location>
        <begin position="2145"/>
        <end position="2299"/>
    </location>
</feature>
<dbReference type="GO" id="GO:0072659">
    <property type="term" value="P:protein localization to plasma membrane"/>
    <property type="evidence" value="ECO:0007669"/>
    <property type="project" value="TreeGrafter"/>
</dbReference>
<dbReference type="InterPro" id="IPR056431">
    <property type="entry name" value="C2CD5_YbjQ-rel_dom"/>
</dbReference>
<dbReference type="PROSITE" id="PS50004">
    <property type="entry name" value="C2"/>
    <property type="match status" value="1"/>
</dbReference>
<feature type="region of interest" description="Disordered" evidence="1">
    <location>
        <begin position="252"/>
        <end position="279"/>
    </location>
</feature>
<feature type="compositionally biased region" description="Gly residues" evidence="1">
    <location>
        <begin position="2098"/>
        <end position="2108"/>
    </location>
</feature>
<feature type="compositionally biased region" description="Low complexity" evidence="1">
    <location>
        <begin position="888"/>
        <end position="919"/>
    </location>
</feature>
<protein>
    <submittedName>
        <fullName evidence="3">Uncharacterized protein KIAA0528</fullName>
    </submittedName>
</protein>
<feature type="compositionally biased region" description="Polar residues" evidence="1">
    <location>
        <begin position="2213"/>
        <end position="2229"/>
    </location>
</feature>
<feature type="compositionally biased region" description="Acidic residues" evidence="1">
    <location>
        <begin position="725"/>
        <end position="740"/>
    </location>
</feature>
<feature type="compositionally biased region" description="Basic residues" evidence="1">
    <location>
        <begin position="1600"/>
        <end position="1635"/>
    </location>
</feature>
<feature type="compositionally biased region" description="Low complexity" evidence="1">
    <location>
        <begin position="758"/>
        <end position="770"/>
    </location>
</feature>
<feature type="compositionally biased region" description="Low complexity" evidence="1">
    <location>
        <begin position="1960"/>
        <end position="1969"/>
    </location>
</feature>
<feature type="compositionally biased region" description="Basic residues" evidence="1">
    <location>
        <begin position="1841"/>
        <end position="1852"/>
    </location>
</feature>
<feature type="compositionally biased region" description="Low complexity" evidence="1">
    <location>
        <begin position="1853"/>
        <end position="1891"/>
    </location>
</feature>
<feature type="compositionally biased region" description="Polar residues" evidence="1">
    <location>
        <begin position="1244"/>
        <end position="1260"/>
    </location>
</feature>
<feature type="region of interest" description="Disordered" evidence="1">
    <location>
        <begin position="1541"/>
        <end position="1653"/>
    </location>
</feature>
<evidence type="ECO:0000313" key="3">
    <source>
        <dbReference type="EMBL" id="MDE47122.1"/>
    </source>
</evidence>
<evidence type="ECO:0000256" key="1">
    <source>
        <dbReference type="SAM" id="MobiDB-lite"/>
    </source>
</evidence>
<dbReference type="Pfam" id="PF00168">
    <property type="entry name" value="C2"/>
    <property type="match status" value="1"/>
</dbReference>
<dbReference type="InterPro" id="IPR057815">
    <property type="entry name" value="C2CD5_C"/>
</dbReference>
<feature type="region of interest" description="Disordered" evidence="1">
    <location>
        <begin position="2096"/>
        <end position="2128"/>
    </location>
</feature>
<feature type="compositionally biased region" description="Polar residues" evidence="1">
    <location>
        <begin position="964"/>
        <end position="981"/>
    </location>
</feature>
<feature type="compositionally biased region" description="Low complexity" evidence="1">
    <location>
        <begin position="671"/>
        <end position="681"/>
    </location>
</feature>
<evidence type="ECO:0000259" key="2">
    <source>
        <dbReference type="PROSITE" id="PS50004"/>
    </source>
</evidence>
<feature type="compositionally biased region" description="Low complexity" evidence="1">
    <location>
        <begin position="1575"/>
        <end position="1599"/>
    </location>
</feature>
<dbReference type="SUPFAM" id="SSF49562">
    <property type="entry name" value="C2 domain (Calcium/lipid-binding domain, CaLB)"/>
    <property type="match status" value="1"/>
</dbReference>
<dbReference type="Gene3D" id="2.60.40.150">
    <property type="entry name" value="C2 domain"/>
    <property type="match status" value="1"/>
</dbReference>
<feature type="compositionally biased region" description="Polar residues" evidence="1">
    <location>
        <begin position="1543"/>
        <end position="1557"/>
    </location>
</feature>
<feature type="compositionally biased region" description="Polar residues" evidence="1">
    <location>
        <begin position="2244"/>
        <end position="2269"/>
    </location>
</feature>